<protein>
    <submittedName>
        <fullName evidence="1">Putative tail component</fullName>
    </submittedName>
</protein>
<reference evidence="1" key="1">
    <citation type="journal article" date="2021" name="Proc. Natl. Acad. Sci. U.S.A.">
        <title>A Catalog of Tens of Thousands of Viruses from Human Metagenomes Reveals Hidden Associations with Chronic Diseases.</title>
        <authorList>
            <person name="Tisza M.J."/>
            <person name="Buck C.B."/>
        </authorList>
    </citation>
    <scope>NUCLEOTIDE SEQUENCE</scope>
    <source>
        <strain evidence="1">CtfR912</strain>
    </source>
</reference>
<dbReference type="Pfam" id="PF04883">
    <property type="entry name" value="HK97-gp10_like"/>
    <property type="match status" value="1"/>
</dbReference>
<evidence type="ECO:0000313" key="1">
    <source>
        <dbReference type="EMBL" id="DAE15900.1"/>
    </source>
</evidence>
<dbReference type="InterPro" id="IPR010064">
    <property type="entry name" value="HK97-gp10_tail"/>
</dbReference>
<dbReference type="EMBL" id="BK015614">
    <property type="protein sequence ID" value="DAE15900.1"/>
    <property type="molecule type" value="Genomic_DNA"/>
</dbReference>
<proteinExistence type="predicted"/>
<name>A0A8S5QBJ9_9CAUD</name>
<organism evidence="1">
    <name type="scientific">Siphoviridae sp. ctfR912</name>
    <dbReference type="NCBI Taxonomy" id="2825596"/>
    <lineage>
        <taxon>Viruses</taxon>
        <taxon>Duplodnaviria</taxon>
        <taxon>Heunggongvirae</taxon>
        <taxon>Uroviricota</taxon>
        <taxon>Caudoviricetes</taxon>
    </lineage>
</organism>
<sequence>MSFNLEAEITKALSTFNEDVSKEIEESVDNLADKTASKLRGASPVRTGEYANDWDVKRDKRGRRIIYQKEEYRIAHLLEFGHAKKNGGRVAAITHIKPIETEVIKEFEEDIRRRLGS</sequence>
<accession>A0A8S5QBJ9</accession>